<protein>
    <submittedName>
        <fullName evidence="2">Uncharacterized protein</fullName>
    </submittedName>
</protein>
<organism evidence="2 3">
    <name type="scientific">Lymnaea stagnalis</name>
    <name type="common">Great pond snail</name>
    <name type="synonym">Helix stagnalis</name>
    <dbReference type="NCBI Taxonomy" id="6523"/>
    <lineage>
        <taxon>Eukaryota</taxon>
        <taxon>Metazoa</taxon>
        <taxon>Spiralia</taxon>
        <taxon>Lophotrochozoa</taxon>
        <taxon>Mollusca</taxon>
        <taxon>Gastropoda</taxon>
        <taxon>Heterobranchia</taxon>
        <taxon>Euthyneura</taxon>
        <taxon>Panpulmonata</taxon>
        <taxon>Hygrophila</taxon>
        <taxon>Lymnaeoidea</taxon>
        <taxon>Lymnaeidae</taxon>
        <taxon>Lymnaea</taxon>
    </lineage>
</organism>
<proteinExistence type="predicted"/>
<dbReference type="EMBL" id="CAXITT010001113">
    <property type="protein sequence ID" value="CAL1547945.1"/>
    <property type="molecule type" value="Genomic_DNA"/>
</dbReference>
<comment type="caution">
    <text evidence="2">The sequence shown here is derived from an EMBL/GenBank/DDBJ whole genome shotgun (WGS) entry which is preliminary data.</text>
</comment>
<accession>A0AAV2INA1</accession>
<feature type="non-terminal residue" evidence="2">
    <location>
        <position position="105"/>
    </location>
</feature>
<sequence length="105" mass="11493">KKSKGISFLLCMSRNGDTLERSPATALPENPNKNRKSKEKSKNKHDAIPENEIANNSDAKPKSKNGKGKLPAKGWFSVDSIVPPDFLLPSEPAKENAYGPMYQPA</sequence>
<feature type="region of interest" description="Disordered" evidence="1">
    <location>
        <begin position="13"/>
        <end position="72"/>
    </location>
</feature>
<dbReference type="Proteomes" id="UP001497497">
    <property type="component" value="Unassembled WGS sequence"/>
</dbReference>
<gene>
    <name evidence="2" type="ORF">GSLYS_00021262001</name>
</gene>
<feature type="non-terminal residue" evidence="2">
    <location>
        <position position="1"/>
    </location>
</feature>
<evidence type="ECO:0000313" key="2">
    <source>
        <dbReference type="EMBL" id="CAL1547945.1"/>
    </source>
</evidence>
<feature type="compositionally biased region" description="Basic residues" evidence="1">
    <location>
        <begin position="33"/>
        <end position="43"/>
    </location>
</feature>
<reference evidence="2 3" key="1">
    <citation type="submission" date="2024-04" db="EMBL/GenBank/DDBJ databases">
        <authorList>
            <consortium name="Genoscope - CEA"/>
            <person name="William W."/>
        </authorList>
    </citation>
    <scope>NUCLEOTIDE SEQUENCE [LARGE SCALE GENOMIC DNA]</scope>
</reference>
<evidence type="ECO:0000313" key="3">
    <source>
        <dbReference type="Proteomes" id="UP001497497"/>
    </source>
</evidence>
<dbReference type="AlphaFoldDB" id="A0AAV2INA1"/>
<keyword evidence="3" id="KW-1185">Reference proteome</keyword>
<name>A0AAV2INA1_LYMST</name>
<evidence type="ECO:0000256" key="1">
    <source>
        <dbReference type="SAM" id="MobiDB-lite"/>
    </source>
</evidence>